<evidence type="ECO:0000313" key="5">
    <source>
        <dbReference type="Proteomes" id="UP001179121"/>
    </source>
</evidence>
<dbReference type="KEGG" id="nti:DNFV4_03475"/>
<proteinExistence type="predicted"/>
<dbReference type="SUPFAM" id="SSF48452">
    <property type="entry name" value="TPR-like"/>
    <property type="match status" value="1"/>
</dbReference>
<dbReference type="Pfam" id="PF13424">
    <property type="entry name" value="TPR_12"/>
    <property type="match status" value="1"/>
</dbReference>
<evidence type="ECO:0000256" key="1">
    <source>
        <dbReference type="ARBA" id="ARBA00022737"/>
    </source>
</evidence>
<dbReference type="SMART" id="SM00028">
    <property type="entry name" value="TPR"/>
    <property type="match status" value="5"/>
</dbReference>
<dbReference type="PANTHER" id="PTHR44943">
    <property type="entry name" value="CELLULOSE SYNTHASE OPERON PROTEIN C"/>
    <property type="match status" value="1"/>
</dbReference>
<dbReference type="EMBL" id="OX365700">
    <property type="protein sequence ID" value="CAI4033045.1"/>
    <property type="molecule type" value="Genomic_DNA"/>
</dbReference>
<accession>A0AA86T6G7</accession>
<sequence>MSSGLSCMMKSRAVRSIIPCAAVAGLLVGCAASEEQIKKSAGYYQEGLANLTTDRQRAFVSFQKAIQLDPKNKDAHYGLGHIYAQQGRFAEAEEEFRQVLLIDPEHSETLTYLGQVQASQGRWDEAIKSYKQALANPLYVTPDLARFHLGRALVHQGDMRAAAAAFEDALQVNPPSISPARVNLELAQAYYKMGHEQKAKDALTRVSSLDKGGEYGQAAEQLLQRMKQY</sequence>
<evidence type="ECO:0000256" key="2">
    <source>
        <dbReference type="ARBA" id="ARBA00022803"/>
    </source>
</evidence>
<organism evidence="4 5">
    <name type="scientific">Nitrospira tepida</name>
    <dbReference type="NCBI Taxonomy" id="2973512"/>
    <lineage>
        <taxon>Bacteria</taxon>
        <taxon>Pseudomonadati</taxon>
        <taxon>Nitrospirota</taxon>
        <taxon>Nitrospiria</taxon>
        <taxon>Nitrospirales</taxon>
        <taxon>Nitrospiraceae</taxon>
        <taxon>Nitrospira</taxon>
    </lineage>
</organism>
<gene>
    <name evidence="4" type="ORF">DNFV4_03475</name>
</gene>
<dbReference type="PROSITE" id="PS50005">
    <property type="entry name" value="TPR"/>
    <property type="match status" value="2"/>
</dbReference>
<dbReference type="RefSeq" id="WP_289269916.1">
    <property type="nucleotide sequence ID" value="NZ_OX365700.1"/>
</dbReference>
<dbReference type="InterPro" id="IPR051685">
    <property type="entry name" value="Ycf3/AcsC/BcsC/TPR_MFPF"/>
</dbReference>
<keyword evidence="2 3" id="KW-0802">TPR repeat</keyword>
<dbReference type="PROSITE" id="PS50293">
    <property type="entry name" value="TPR_REGION"/>
    <property type="match status" value="1"/>
</dbReference>
<name>A0AA86T6G7_9BACT</name>
<feature type="repeat" description="TPR" evidence="3">
    <location>
        <begin position="73"/>
        <end position="106"/>
    </location>
</feature>
<keyword evidence="5" id="KW-1185">Reference proteome</keyword>
<evidence type="ECO:0000256" key="3">
    <source>
        <dbReference type="PROSITE-ProRule" id="PRU00339"/>
    </source>
</evidence>
<keyword evidence="1" id="KW-0677">Repeat</keyword>
<dbReference type="InterPro" id="IPR011990">
    <property type="entry name" value="TPR-like_helical_dom_sf"/>
</dbReference>
<dbReference type="Proteomes" id="UP001179121">
    <property type="component" value="Chromosome"/>
</dbReference>
<dbReference type="AlphaFoldDB" id="A0AA86T6G7"/>
<protein>
    <submittedName>
        <fullName evidence="4">Type IV pilus biogenesis/stability protein PilW</fullName>
    </submittedName>
</protein>
<dbReference type="Gene3D" id="1.25.40.10">
    <property type="entry name" value="Tetratricopeptide repeat domain"/>
    <property type="match status" value="1"/>
</dbReference>
<feature type="repeat" description="TPR" evidence="3">
    <location>
        <begin position="143"/>
        <end position="176"/>
    </location>
</feature>
<dbReference type="Pfam" id="PF14559">
    <property type="entry name" value="TPR_19"/>
    <property type="match status" value="1"/>
</dbReference>
<dbReference type="InterPro" id="IPR019734">
    <property type="entry name" value="TPR_rpt"/>
</dbReference>
<dbReference type="PANTHER" id="PTHR44943:SF8">
    <property type="entry name" value="TPR REPEAT-CONTAINING PROTEIN MJ0263"/>
    <property type="match status" value="1"/>
</dbReference>
<evidence type="ECO:0000313" key="4">
    <source>
        <dbReference type="EMBL" id="CAI4033045.1"/>
    </source>
</evidence>
<reference evidence="4" key="1">
    <citation type="submission" date="2022-10" db="EMBL/GenBank/DDBJ databases">
        <authorList>
            <person name="Koch H."/>
        </authorList>
    </citation>
    <scope>NUCLEOTIDE SEQUENCE</scope>
    <source>
        <strain evidence="4">DNF</strain>
    </source>
</reference>